<comment type="caution">
    <text evidence="2">The sequence shown here is derived from an EMBL/GenBank/DDBJ whole genome shotgun (WGS) entry which is preliminary data.</text>
</comment>
<sequence>MCASLKIQTRPGKHSSTNPCGSVGTAVCSAPPPYFALLWTLPSPPPPPSSSAIPAIAEQGDLFDSSSPAALEGFEVSEWRGRTLSL</sequence>
<dbReference type="Proteomes" id="UP000324897">
    <property type="component" value="Unassembled WGS sequence"/>
</dbReference>
<dbReference type="AlphaFoldDB" id="A0A5J9VFZ3"/>
<protein>
    <submittedName>
        <fullName evidence="2">Uncharacterized protein</fullName>
    </submittedName>
</protein>
<evidence type="ECO:0000313" key="2">
    <source>
        <dbReference type="EMBL" id="TVU34608.1"/>
    </source>
</evidence>
<accession>A0A5J9VFZ3</accession>
<evidence type="ECO:0000256" key="1">
    <source>
        <dbReference type="SAM" id="MobiDB-lite"/>
    </source>
</evidence>
<evidence type="ECO:0000313" key="3">
    <source>
        <dbReference type="Proteomes" id="UP000324897"/>
    </source>
</evidence>
<dbReference type="Gramene" id="TVU34608">
    <property type="protein sequence ID" value="TVU34608"/>
    <property type="gene ID" value="EJB05_16445"/>
</dbReference>
<gene>
    <name evidence="2" type="ORF">EJB05_16445</name>
</gene>
<keyword evidence="3" id="KW-1185">Reference proteome</keyword>
<organism evidence="2 3">
    <name type="scientific">Eragrostis curvula</name>
    <name type="common">weeping love grass</name>
    <dbReference type="NCBI Taxonomy" id="38414"/>
    <lineage>
        <taxon>Eukaryota</taxon>
        <taxon>Viridiplantae</taxon>
        <taxon>Streptophyta</taxon>
        <taxon>Embryophyta</taxon>
        <taxon>Tracheophyta</taxon>
        <taxon>Spermatophyta</taxon>
        <taxon>Magnoliopsida</taxon>
        <taxon>Liliopsida</taxon>
        <taxon>Poales</taxon>
        <taxon>Poaceae</taxon>
        <taxon>PACMAD clade</taxon>
        <taxon>Chloridoideae</taxon>
        <taxon>Eragrostideae</taxon>
        <taxon>Eragrostidinae</taxon>
        <taxon>Eragrostis</taxon>
    </lineage>
</organism>
<feature type="non-terminal residue" evidence="2">
    <location>
        <position position="1"/>
    </location>
</feature>
<name>A0A5J9VFZ3_9POAL</name>
<dbReference type="EMBL" id="RWGY01000009">
    <property type="protein sequence ID" value="TVU34608.1"/>
    <property type="molecule type" value="Genomic_DNA"/>
</dbReference>
<reference evidence="2 3" key="1">
    <citation type="journal article" date="2019" name="Sci. Rep.">
        <title>A high-quality genome of Eragrostis curvula grass provides insights into Poaceae evolution and supports new strategies to enhance forage quality.</title>
        <authorList>
            <person name="Carballo J."/>
            <person name="Santos B.A.C.M."/>
            <person name="Zappacosta D."/>
            <person name="Garbus I."/>
            <person name="Selva J.P."/>
            <person name="Gallo C.A."/>
            <person name="Diaz A."/>
            <person name="Albertini E."/>
            <person name="Caccamo M."/>
            <person name="Echenique V."/>
        </authorList>
    </citation>
    <scope>NUCLEOTIDE SEQUENCE [LARGE SCALE GENOMIC DNA]</scope>
    <source>
        <strain evidence="3">cv. Victoria</strain>
        <tissue evidence="2">Leaf</tissue>
    </source>
</reference>
<proteinExistence type="predicted"/>
<feature type="region of interest" description="Disordered" evidence="1">
    <location>
        <begin position="1"/>
        <end position="21"/>
    </location>
</feature>